<dbReference type="Proteomes" id="UP000663722">
    <property type="component" value="Chromosome"/>
</dbReference>
<reference evidence="1" key="1">
    <citation type="journal article" date="2021" name="Microb. Physiol.">
        <title>Proteogenomic Insights into the Physiology of Marine, Sulfate-Reducing, Filamentous Desulfonema limicola and Desulfonema magnum.</title>
        <authorList>
            <person name="Schnaars V."/>
            <person name="Wohlbrand L."/>
            <person name="Scheve S."/>
            <person name="Hinrichs C."/>
            <person name="Reinhardt R."/>
            <person name="Rabus R."/>
        </authorList>
    </citation>
    <scope>NUCLEOTIDE SEQUENCE</scope>
    <source>
        <strain evidence="1">4be13</strain>
    </source>
</reference>
<keyword evidence="2" id="KW-1185">Reference proteome</keyword>
<name>A0A975BRW6_9BACT</name>
<sequence>MFRFFSVIPFGVSSDFGRLRRGADGITGFLSESGQKT</sequence>
<evidence type="ECO:0000313" key="2">
    <source>
        <dbReference type="Proteomes" id="UP000663722"/>
    </source>
</evidence>
<dbReference type="EMBL" id="CP061800">
    <property type="protein sequence ID" value="QTA90084.1"/>
    <property type="molecule type" value="Genomic_DNA"/>
</dbReference>
<evidence type="ECO:0000313" key="1">
    <source>
        <dbReference type="EMBL" id="QTA90084.1"/>
    </source>
</evidence>
<dbReference type="KEGG" id="dmm:dnm_061450"/>
<organism evidence="1 2">
    <name type="scientific">Desulfonema magnum</name>
    <dbReference type="NCBI Taxonomy" id="45655"/>
    <lineage>
        <taxon>Bacteria</taxon>
        <taxon>Pseudomonadati</taxon>
        <taxon>Thermodesulfobacteriota</taxon>
        <taxon>Desulfobacteria</taxon>
        <taxon>Desulfobacterales</taxon>
        <taxon>Desulfococcaceae</taxon>
        <taxon>Desulfonema</taxon>
    </lineage>
</organism>
<gene>
    <name evidence="1" type="ORF">dnm_061450</name>
</gene>
<proteinExistence type="predicted"/>
<protein>
    <submittedName>
        <fullName evidence="1">Uncharacterized protein</fullName>
    </submittedName>
</protein>
<accession>A0A975BRW6</accession>
<dbReference type="AlphaFoldDB" id="A0A975BRW6"/>